<dbReference type="Pfam" id="PF03144">
    <property type="entry name" value="GTP_EFTU_D2"/>
    <property type="match status" value="1"/>
</dbReference>
<dbReference type="Pfam" id="PF00009">
    <property type="entry name" value="GTP_EFTU"/>
    <property type="match status" value="1"/>
</dbReference>
<dbReference type="Proteomes" id="UP000036850">
    <property type="component" value="Unassembled WGS sequence"/>
</dbReference>
<dbReference type="Pfam" id="PF03143">
    <property type="entry name" value="GTP_EFTU_D3"/>
    <property type="match status" value="1"/>
</dbReference>
<evidence type="ECO:0000259" key="8">
    <source>
        <dbReference type="Pfam" id="PF03143"/>
    </source>
</evidence>
<dbReference type="InterPro" id="IPR027417">
    <property type="entry name" value="P-loop_NTPase"/>
</dbReference>
<dbReference type="SUPFAM" id="SSF50447">
    <property type="entry name" value="Translation proteins"/>
    <property type="match status" value="1"/>
</dbReference>
<gene>
    <name evidence="10" type="ORF">AC626_00990</name>
</gene>
<keyword evidence="3" id="KW-0378">Hydrolase</keyword>
<proteinExistence type="predicted"/>
<evidence type="ECO:0000259" key="7">
    <source>
        <dbReference type="Pfam" id="PF00009"/>
    </source>
</evidence>
<evidence type="ECO:0000256" key="6">
    <source>
        <dbReference type="ARBA" id="ARBA00029554"/>
    </source>
</evidence>
<evidence type="ECO:0000256" key="5">
    <source>
        <dbReference type="ARBA" id="ARBA00023134"/>
    </source>
</evidence>
<dbReference type="EMBL" id="LFZX01000003">
    <property type="protein sequence ID" value="KNC69109.1"/>
    <property type="molecule type" value="Genomic_DNA"/>
</dbReference>
<dbReference type="FunFam" id="2.40.30.10:FF:000001">
    <property type="entry name" value="Elongation factor Tu"/>
    <property type="match status" value="1"/>
</dbReference>
<comment type="caution">
    <text evidence="10">The sequence shown here is derived from an EMBL/GenBank/DDBJ whole genome shotgun (WGS) entry which is preliminary data.</text>
</comment>
<name>A0A0L0EXI6_9GAMM</name>
<dbReference type="InterPro" id="IPR004160">
    <property type="entry name" value="Transl_elong_EFTu/EF1A_C"/>
</dbReference>
<dbReference type="PRINTS" id="PR00315">
    <property type="entry name" value="ELONGATNFCT"/>
</dbReference>
<dbReference type="InterPro" id="IPR004161">
    <property type="entry name" value="EFTu-like_2"/>
</dbReference>
<evidence type="ECO:0000256" key="2">
    <source>
        <dbReference type="ARBA" id="ARBA00022768"/>
    </source>
</evidence>
<dbReference type="PANTHER" id="PTHR43721">
    <property type="entry name" value="ELONGATION FACTOR TU-RELATED"/>
    <property type="match status" value="1"/>
</dbReference>
<dbReference type="InterPro" id="IPR009001">
    <property type="entry name" value="Transl_elong_EF1A/Init_IF2_C"/>
</dbReference>
<evidence type="ECO:0000313" key="10">
    <source>
        <dbReference type="EMBL" id="KNC69109.1"/>
    </source>
</evidence>
<dbReference type="OrthoDB" id="9803139at2"/>
<dbReference type="Gene3D" id="2.40.30.10">
    <property type="entry name" value="Translation factors"/>
    <property type="match status" value="2"/>
</dbReference>
<reference evidence="11" key="1">
    <citation type="submission" date="2015-07" db="EMBL/GenBank/DDBJ databases">
        <title>Draft genome sequence of a Pseudoalteromonas rubra strain, OCN096, isolated from Kaneohe Bay, Oahu, Hawaii.</title>
        <authorList>
            <person name="Beurmann S."/>
            <person name="Ushijima B."/>
            <person name="Belcaid M."/>
            <person name="Callahan S.M."/>
            <person name="Aeby G.S."/>
        </authorList>
    </citation>
    <scope>NUCLEOTIDE SEQUENCE [LARGE SCALE GENOMIC DNA]</scope>
    <source>
        <strain evidence="11">OCN096</strain>
    </source>
</reference>
<feature type="domain" description="Tr-type G" evidence="7">
    <location>
        <begin position="12"/>
        <end position="200"/>
    </location>
</feature>
<keyword evidence="2" id="KW-0251">Elongation factor</keyword>
<dbReference type="PATRIC" id="fig|43658.6.peg.3470"/>
<dbReference type="PANTHER" id="PTHR43721:SF22">
    <property type="entry name" value="ELONGATION FACTOR TU, MITOCHONDRIAL"/>
    <property type="match status" value="1"/>
</dbReference>
<organism evidence="10 11">
    <name type="scientific">Pseudoalteromonas rubra</name>
    <dbReference type="NCBI Taxonomy" id="43658"/>
    <lineage>
        <taxon>Bacteria</taxon>
        <taxon>Pseudomonadati</taxon>
        <taxon>Pseudomonadota</taxon>
        <taxon>Gammaproteobacteria</taxon>
        <taxon>Alteromonadales</taxon>
        <taxon>Pseudoalteromonadaceae</taxon>
        <taxon>Pseudoalteromonas</taxon>
    </lineage>
</organism>
<feature type="domain" description="Translation elongation factor EFTu/EF1A C-terminal" evidence="8">
    <location>
        <begin position="299"/>
        <end position="391"/>
    </location>
</feature>
<keyword evidence="4" id="KW-0648">Protein biosynthesis</keyword>
<keyword evidence="5" id="KW-0342">GTP-binding</keyword>
<dbReference type="InterPro" id="IPR000795">
    <property type="entry name" value="T_Tr_GTP-bd_dom"/>
</dbReference>
<dbReference type="GO" id="GO:0003924">
    <property type="term" value="F:GTPase activity"/>
    <property type="evidence" value="ECO:0007669"/>
    <property type="project" value="InterPro"/>
</dbReference>
<sequence>MASNDEFIKQAIFIDTIGAKGHGKTTLTAAITQVLAKDHMAVAQDLAALNNAPQHKARSGVTFYRSEAVYESSARVCIQYDCPSFMDHAKGMNSGETRVDAAILVVSQEPDFSRACDEYLMLLRDFGVSHIIIFINKCDLDQYDELTGLVESLVREQLNGYGFDGDRAPVIYGSALQALEGVPVWEDKIRELIRTMDSYFVDPVLFKNQPFMMPVEDIFTSPRRDTQAYSRIETGTIRVHDPVELVGIRDTRQTTCSSIDIGAHPQERVSAGDSAAIGLKGIPRSDIERGMVLCEAGTMKSCQRFEARVYCLTSEEGGRRTPLHNDFKADFSLHYLDVAGTADWPRNIEMMMPGDELHVTVRLSKSMAVKVGTKFEIRQHGQIVGVGHVTDTFD</sequence>
<evidence type="ECO:0000259" key="9">
    <source>
        <dbReference type="Pfam" id="PF03144"/>
    </source>
</evidence>
<evidence type="ECO:0000256" key="4">
    <source>
        <dbReference type="ARBA" id="ARBA00022917"/>
    </source>
</evidence>
<dbReference type="SUPFAM" id="SSF52540">
    <property type="entry name" value="P-loop containing nucleoside triphosphate hydrolases"/>
    <property type="match status" value="1"/>
</dbReference>
<keyword evidence="1" id="KW-0547">Nucleotide-binding</keyword>
<dbReference type="InterPro" id="IPR009000">
    <property type="entry name" value="Transl_B-barrel_sf"/>
</dbReference>
<feature type="domain" description="Translation elongation factor EFTu-like" evidence="9">
    <location>
        <begin position="226"/>
        <end position="294"/>
    </location>
</feature>
<dbReference type="Gene3D" id="3.40.50.300">
    <property type="entry name" value="P-loop containing nucleotide triphosphate hydrolases"/>
    <property type="match status" value="1"/>
</dbReference>
<evidence type="ECO:0000256" key="1">
    <source>
        <dbReference type="ARBA" id="ARBA00022741"/>
    </source>
</evidence>
<dbReference type="AlphaFoldDB" id="A0A0L0EXI6"/>
<dbReference type="GO" id="GO:0005525">
    <property type="term" value="F:GTP binding"/>
    <property type="evidence" value="ECO:0007669"/>
    <property type="project" value="UniProtKB-KW"/>
</dbReference>
<evidence type="ECO:0000256" key="3">
    <source>
        <dbReference type="ARBA" id="ARBA00022801"/>
    </source>
</evidence>
<evidence type="ECO:0000313" key="11">
    <source>
        <dbReference type="Proteomes" id="UP000036850"/>
    </source>
</evidence>
<dbReference type="SUPFAM" id="SSF50465">
    <property type="entry name" value="EF-Tu/eEF-1alpha/eIF2-gamma C-terminal domain"/>
    <property type="match status" value="1"/>
</dbReference>
<dbReference type="InterPro" id="IPR050055">
    <property type="entry name" value="EF-Tu_GTPase"/>
</dbReference>
<protein>
    <recommendedName>
        <fullName evidence="6">Elongation factor Tu</fullName>
    </recommendedName>
</protein>
<accession>A0A0L0EXI6</accession>
<dbReference type="GO" id="GO:0003746">
    <property type="term" value="F:translation elongation factor activity"/>
    <property type="evidence" value="ECO:0007669"/>
    <property type="project" value="UniProtKB-KW"/>
</dbReference>